<keyword evidence="5" id="KW-0238">DNA-binding</keyword>
<gene>
    <name evidence="9" type="ORF">Ctaglu_25890</name>
</gene>
<dbReference type="InterPro" id="IPR025662">
    <property type="entry name" value="Sigma_54_int_dom_ATP-bd_1"/>
</dbReference>
<dbReference type="AlphaFoldDB" id="A0A401UN48"/>
<dbReference type="InterPro" id="IPR003593">
    <property type="entry name" value="AAA+_ATPase"/>
</dbReference>
<evidence type="ECO:0000256" key="3">
    <source>
        <dbReference type="ARBA" id="ARBA00022840"/>
    </source>
</evidence>
<dbReference type="SUPFAM" id="SSF46689">
    <property type="entry name" value="Homeodomain-like"/>
    <property type="match status" value="1"/>
</dbReference>
<dbReference type="PANTHER" id="PTHR32071">
    <property type="entry name" value="TRANSCRIPTIONAL REGULATORY PROTEIN"/>
    <property type="match status" value="1"/>
</dbReference>
<dbReference type="FunFam" id="3.40.50.300:FF:000006">
    <property type="entry name" value="DNA-binding transcriptional regulator NtrC"/>
    <property type="match status" value="1"/>
</dbReference>
<evidence type="ECO:0000256" key="6">
    <source>
        <dbReference type="ARBA" id="ARBA00023163"/>
    </source>
</evidence>
<organism evidence="9 10">
    <name type="scientific">Clostridium tagluense</name>
    <dbReference type="NCBI Taxonomy" id="360422"/>
    <lineage>
        <taxon>Bacteria</taxon>
        <taxon>Bacillati</taxon>
        <taxon>Bacillota</taxon>
        <taxon>Clostridia</taxon>
        <taxon>Eubacteriales</taxon>
        <taxon>Clostridiaceae</taxon>
        <taxon>Clostridium</taxon>
    </lineage>
</organism>
<evidence type="ECO:0000259" key="8">
    <source>
        <dbReference type="PROSITE" id="PS50045"/>
    </source>
</evidence>
<evidence type="ECO:0000256" key="7">
    <source>
        <dbReference type="ARBA" id="ARBA00029500"/>
    </source>
</evidence>
<keyword evidence="3" id="KW-0067">ATP-binding</keyword>
<dbReference type="PROSITE" id="PS00688">
    <property type="entry name" value="SIGMA54_INTERACT_3"/>
    <property type="match status" value="1"/>
</dbReference>
<dbReference type="Proteomes" id="UP000287872">
    <property type="component" value="Unassembled WGS sequence"/>
</dbReference>
<dbReference type="Pfam" id="PF25601">
    <property type="entry name" value="AAA_lid_14"/>
    <property type="match status" value="1"/>
</dbReference>
<dbReference type="PANTHER" id="PTHR32071:SF57">
    <property type="entry name" value="C4-DICARBOXYLATE TRANSPORT TRANSCRIPTIONAL REGULATORY PROTEIN DCTD"/>
    <property type="match status" value="1"/>
</dbReference>
<evidence type="ECO:0000256" key="5">
    <source>
        <dbReference type="ARBA" id="ARBA00023125"/>
    </source>
</evidence>
<dbReference type="SUPFAM" id="SSF52540">
    <property type="entry name" value="P-loop containing nucleoside triphosphate hydrolases"/>
    <property type="match status" value="1"/>
</dbReference>
<dbReference type="GO" id="GO:0005524">
    <property type="term" value="F:ATP binding"/>
    <property type="evidence" value="ECO:0007669"/>
    <property type="project" value="UniProtKB-KW"/>
</dbReference>
<dbReference type="RefSeq" id="WP_125002342.1">
    <property type="nucleotide sequence ID" value="NZ_BHYK01000013.1"/>
</dbReference>
<dbReference type="OrthoDB" id="9803970at2"/>
<evidence type="ECO:0000313" key="9">
    <source>
        <dbReference type="EMBL" id="GCD10966.1"/>
    </source>
</evidence>
<evidence type="ECO:0000256" key="1">
    <source>
        <dbReference type="ARBA" id="ARBA00022741"/>
    </source>
</evidence>
<dbReference type="InterPro" id="IPR027417">
    <property type="entry name" value="P-loop_NTPase"/>
</dbReference>
<dbReference type="Gene3D" id="3.40.50.300">
    <property type="entry name" value="P-loop containing nucleotide triphosphate hydrolases"/>
    <property type="match status" value="1"/>
</dbReference>
<dbReference type="InterPro" id="IPR025944">
    <property type="entry name" value="Sigma_54_int_dom_CS"/>
</dbReference>
<feature type="domain" description="Sigma-54 factor interaction" evidence="8">
    <location>
        <begin position="26"/>
        <end position="255"/>
    </location>
</feature>
<dbReference type="InterPro" id="IPR030828">
    <property type="entry name" value="HTH_TyrR"/>
</dbReference>
<evidence type="ECO:0000256" key="4">
    <source>
        <dbReference type="ARBA" id="ARBA00023015"/>
    </source>
</evidence>
<dbReference type="InterPro" id="IPR002078">
    <property type="entry name" value="Sigma_54_int"/>
</dbReference>
<dbReference type="Gene3D" id="1.10.10.60">
    <property type="entry name" value="Homeodomain-like"/>
    <property type="match status" value="1"/>
</dbReference>
<dbReference type="SMART" id="SM00382">
    <property type="entry name" value="AAA"/>
    <property type="match status" value="1"/>
</dbReference>
<comment type="caution">
    <text evidence="9">The sequence shown here is derived from an EMBL/GenBank/DDBJ whole genome shotgun (WGS) entry which is preliminary data.</text>
</comment>
<dbReference type="EMBL" id="BHYK01000013">
    <property type="protein sequence ID" value="GCD10966.1"/>
    <property type="molecule type" value="Genomic_DNA"/>
</dbReference>
<dbReference type="GO" id="GO:0006355">
    <property type="term" value="P:regulation of DNA-templated transcription"/>
    <property type="evidence" value="ECO:0007669"/>
    <property type="project" value="InterPro"/>
</dbReference>
<dbReference type="PROSITE" id="PS00675">
    <property type="entry name" value="SIGMA54_INTERACT_1"/>
    <property type="match status" value="1"/>
</dbReference>
<keyword evidence="10" id="KW-1185">Reference proteome</keyword>
<dbReference type="Pfam" id="PF00158">
    <property type="entry name" value="Sigma54_activat"/>
    <property type="match status" value="1"/>
</dbReference>
<keyword evidence="6" id="KW-0804">Transcription</keyword>
<evidence type="ECO:0000256" key="2">
    <source>
        <dbReference type="ARBA" id="ARBA00022797"/>
    </source>
</evidence>
<dbReference type="Gene3D" id="1.10.8.60">
    <property type="match status" value="1"/>
</dbReference>
<dbReference type="GO" id="GO:0003677">
    <property type="term" value="F:DNA binding"/>
    <property type="evidence" value="ECO:0007669"/>
    <property type="project" value="UniProtKB-KW"/>
</dbReference>
<sequence>MSEVLENIEESNEEKIKSDIFNISKMIIEDDNMIQVLKMASKVSRVNTTVLVQGETGVGKEGIAKYIHYNSLRKEESFVAINCGAIPKNLIESVLFGYEAGSFTGANKQGKIGVFELADKGTIFLDEVGELSQEVQVELLRVLQEHEIERVGGLKPVKVDVRIIAATNRNLKEMIGENLFREDLYYRLSVFPINIPPLRERKGDIVPLIKFFTEEINEMYGLKSYFSDEALDCLKYYSWPGNIRELKNIVERSVVMSDNKIIYGKNLPEYISDSYKGNEMEFSISNLSIKGCNLKDIIQTIEEEIIEDAMRRYGNIRMTAKALGVNPSTLVRKRKKYNKEN</sequence>
<dbReference type="PROSITE" id="PS50045">
    <property type="entry name" value="SIGMA54_INTERACT_4"/>
    <property type="match status" value="1"/>
</dbReference>
<proteinExistence type="predicted"/>
<dbReference type="InterPro" id="IPR058031">
    <property type="entry name" value="AAA_lid_NorR"/>
</dbReference>
<dbReference type="PROSITE" id="PS00676">
    <property type="entry name" value="SIGMA54_INTERACT_2"/>
    <property type="match status" value="1"/>
</dbReference>
<dbReference type="InterPro" id="IPR009057">
    <property type="entry name" value="Homeodomain-like_sf"/>
</dbReference>
<dbReference type="Pfam" id="PF18024">
    <property type="entry name" value="HTH_50"/>
    <property type="match status" value="1"/>
</dbReference>
<name>A0A401UN48_9CLOT</name>
<accession>A0A401UN48</accession>
<dbReference type="InterPro" id="IPR025943">
    <property type="entry name" value="Sigma_54_int_dom_ATP-bd_2"/>
</dbReference>
<reference evidence="9 10" key="1">
    <citation type="submission" date="2018-11" db="EMBL/GenBank/DDBJ databases">
        <title>Genome sequencing and assembly of Clostridium tagluense strain A121.</title>
        <authorList>
            <person name="Murakami T."/>
            <person name="Segawa T."/>
            <person name="Shcherbakova V.A."/>
            <person name="Mori H."/>
            <person name="Yoshimura Y."/>
        </authorList>
    </citation>
    <scope>NUCLEOTIDE SEQUENCE [LARGE SCALE GENOMIC DNA]</scope>
    <source>
        <strain evidence="9 10">A121</strain>
    </source>
</reference>
<keyword evidence="4" id="KW-0805">Transcription regulation</keyword>
<dbReference type="CDD" id="cd00009">
    <property type="entry name" value="AAA"/>
    <property type="match status" value="1"/>
</dbReference>
<keyword evidence="2" id="KW-0058">Aromatic hydrocarbons catabolism</keyword>
<keyword evidence="1" id="KW-0547">Nucleotide-binding</keyword>
<evidence type="ECO:0000313" key="10">
    <source>
        <dbReference type="Proteomes" id="UP000287872"/>
    </source>
</evidence>
<protein>
    <recommendedName>
        <fullName evidence="7">HTH-type transcriptional regulatory protein TyrR</fullName>
    </recommendedName>
</protein>